<dbReference type="GO" id="GO:0006281">
    <property type="term" value="P:DNA repair"/>
    <property type="evidence" value="ECO:0007669"/>
    <property type="project" value="TreeGrafter"/>
</dbReference>
<comment type="caution">
    <text evidence="5">The sequence shown here is derived from an EMBL/GenBank/DDBJ whole genome shotgun (WGS) entry which is preliminary data.</text>
</comment>
<dbReference type="GO" id="GO:0051539">
    <property type="term" value="F:4 iron, 4 sulfur cluster binding"/>
    <property type="evidence" value="ECO:0007669"/>
    <property type="project" value="TreeGrafter"/>
</dbReference>
<sequence>MIEKAPAKQLDLNDKTKEEIRTLYKSVQDALSGFKPRKEQSFLIAEIAKTLGGVYAQNEGAKRRIIAAEAGTGTGKTFAYLIPSIVLAKALNKKLIVSTANVSLQSQLELKDLPLLQSIRPDMTFKVALGRNRYLCRRDVETVAVGAPPARSEDTLFDSQEPVEKVSGADAELLERMIENYDNKSWDGVMDNWPVTGEVIASTLWNKVNCKSGTCTKRICPYFEECAFHNARKTLDTTDVIIANHALTMTSLANGGNVLPPAEDAIWVIDEAHHIPKQFRSSFEQKVTIEGSLSWLKKVSQAVSKLSMVHGQEISQSIVKDGRELDEVVKGCVEELRSVTDMLLANCNFSSDYSQEQIYRFKDGLLPSVLDTSLSNLSTLSGKINRCVSAHTSKLQEALEKRKIPSTPAIEKILSESNRLQAHTESFADMWQMFTKIEQKGSAIAKWVSCGGNGRPDLSFNAVPISVGKELEDTLWSKAAGAVLTSATVTSLGNFDRFMLEAGLSANDGTQYCRVNSPFDYQNQAKLIIPPMKVEPTAKNEEQHTLEIVHYTGQMAQKHKAMLMLFTSYRQLNRYIELVSPELKAYMLIQGQDTRPNLIRRHKERIDNDLKSILVGVASLGEGLDLPREYLTCVGIAKIPFANFKEPVDEAESEFISKNGGNPFFELSLPEASAKLIQQVGRLIRSADCSGEVLIFDRRLSSKKYGAQLIDSLPPLKLFA</sequence>
<accession>A0A0M0HXS1</accession>
<keyword evidence="2" id="KW-0378">Hydrolase</keyword>
<name>A0A0M0HXS1_9VIBR</name>
<dbReference type="STRING" id="171383.AKJ31_14245"/>
<proteinExistence type="predicted"/>
<feature type="domain" description="Helicase ATP-binding" evidence="4">
    <location>
        <begin position="26"/>
        <end position="340"/>
    </location>
</feature>
<dbReference type="AlphaFoldDB" id="A0A0M0HXS1"/>
<dbReference type="GO" id="GO:0003676">
    <property type="term" value="F:nucleic acid binding"/>
    <property type="evidence" value="ECO:0007669"/>
    <property type="project" value="InterPro"/>
</dbReference>
<dbReference type="NCBIfam" id="NF008729">
    <property type="entry name" value="PRK11747.1"/>
    <property type="match status" value="1"/>
</dbReference>
<dbReference type="GO" id="GO:0003678">
    <property type="term" value="F:DNA helicase activity"/>
    <property type="evidence" value="ECO:0007669"/>
    <property type="project" value="TreeGrafter"/>
</dbReference>
<dbReference type="GO" id="GO:0033677">
    <property type="term" value="F:DNA/RNA helicase activity"/>
    <property type="evidence" value="ECO:0007669"/>
    <property type="project" value="TreeGrafter"/>
</dbReference>
<evidence type="ECO:0000256" key="1">
    <source>
        <dbReference type="ARBA" id="ARBA00022741"/>
    </source>
</evidence>
<dbReference type="InterPro" id="IPR027417">
    <property type="entry name" value="P-loop_NTPase"/>
</dbReference>
<dbReference type="GO" id="GO:0005524">
    <property type="term" value="F:ATP binding"/>
    <property type="evidence" value="ECO:0007669"/>
    <property type="project" value="UniProtKB-KW"/>
</dbReference>
<dbReference type="SUPFAM" id="SSF52540">
    <property type="entry name" value="P-loop containing nucleoside triphosphate hydrolases"/>
    <property type="match status" value="1"/>
</dbReference>
<keyword evidence="3" id="KW-0067">ATP-binding</keyword>
<dbReference type="GO" id="GO:0009432">
    <property type="term" value="P:SOS response"/>
    <property type="evidence" value="ECO:0007669"/>
    <property type="project" value="TreeGrafter"/>
</dbReference>
<dbReference type="Pfam" id="PF13307">
    <property type="entry name" value="Helicase_C_2"/>
    <property type="match status" value="1"/>
</dbReference>
<dbReference type="EMBL" id="LHPI01000013">
    <property type="protein sequence ID" value="KOO06865.1"/>
    <property type="molecule type" value="Genomic_DNA"/>
</dbReference>
<dbReference type="PANTHER" id="PTHR11472">
    <property type="entry name" value="DNA REPAIR DEAD HELICASE RAD3/XP-D SUBFAMILY MEMBER"/>
    <property type="match status" value="1"/>
</dbReference>
<evidence type="ECO:0000256" key="3">
    <source>
        <dbReference type="ARBA" id="ARBA00022840"/>
    </source>
</evidence>
<organism evidence="5 6">
    <name type="scientific">Vibrio hepatarius</name>
    <dbReference type="NCBI Taxonomy" id="171383"/>
    <lineage>
        <taxon>Bacteria</taxon>
        <taxon>Pseudomonadati</taxon>
        <taxon>Pseudomonadota</taxon>
        <taxon>Gammaproteobacteria</taxon>
        <taxon>Vibrionales</taxon>
        <taxon>Vibrionaceae</taxon>
        <taxon>Vibrio</taxon>
        <taxon>Vibrio oreintalis group</taxon>
    </lineage>
</organism>
<evidence type="ECO:0000313" key="5">
    <source>
        <dbReference type="EMBL" id="KOO06865.1"/>
    </source>
</evidence>
<evidence type="ECO:0000256" key="2">
    <source>
        <dbReference type="ARBA" id="ARBA00022801"/>
    </source>
</evidence>
<dbReference type="PROSITE" id="PS51193">
    <property type="entry name" value="HELICASE_ATP_BIND_2"/>
    <property type="match status" value="1"/>
</dbReference>
<gene>
    <name evidence="5" type="ORF">AKJ31_14245</name>
</gene>
<dbReference type="InterPro" id="IPR006555">
    <property type="entry name" value="ATP-dep_Helicase_C"/>
</dbReference>
<dbReference type="RefSeq" id="WP_053409780.1">
    <property type="nucleotide sequence ID" value="NZ_LHPI01000013.1"/>
</dbReference>
<reference evidence="6" key="1">
    <citation type="submission" date="2015-08" db="EMBL/GenBank/DDBJ databases">
        <title>Vibrio galatheae sp. nov., a novel member of the Vibrionaceae family isolated from the Solomon Islands.</title>
        <authorList>
            <person name="Giubergia S."/>
            <person name="Machado H."/>
            <person name="Mateiu R.V."/>
            <person name="Gram L."/>
        </authorList>
    </citation>
    <scope>NUCLEOTIDE SEQUENCE [LARGE SCALE GENOMIC DNA]</scope>
    <source>
        <strain evidence="6">DSM 19134</strain>
    </source>
</reference>
<dbReference type="Proteomes" id="UP000037530">
    <property type="component" value="Unassembled WGS sequence"/>
</dbReference>
<evidence type="ECO:0000259" key="4">
    <source>
        <dbReference type="PROSITE" id="PS51193"/>
    </source>
</evidence>
<dbReference type="PATRIC" id="fig|171383.3.peg.2910"/>
<keyword evidence="1" id="KW-0547">Nucleotide-binding</keyword>
<dbReference type="InterPro" id="IPR045028">
    <property type="entry name" value="DinG/Rad3-like"/>
</dbReference>
<dbReference type="PANTHER" id="PTHR11472:SF59">
    <property type="entry name" value="ATP-DEPENDENT DNA HELICASE DING"/>
    <property type="match status" value="1"/>
</dbReference>
<dbReference type="SMART" id="SM00491">
    <property type="entry name" value="HELICc2"/>
    <property type="match status" value="1"/>
</dbReference>
<dbReference type="Gene3D" id="3.40.50.300">
    <property type="entry name" value="P-loop containing nucleotide triphosphate hydrolases"/>
    <property type="match status" value="2"/>
</dbReference>
<dbReference type="GO" id="GO:0016818">
    <property type="term" value="F:hydrolase activity, acting on acid anhydrides, in phosphorus-containing anhydrides"/>
    <property type="evidence" value="ECO:0007669"/>
    <property type="project" value="InterPro"/>
</dbReference>
<keyword evidence="6" id="KW-1185">Reference proteome</keyword>
<evidence type="ECO:0000313" key="6">
    <source>
        <dbReference type="Proteomes" id="UP000037530"/>
    </source>
</evidence>
<dbReference type="InterPro" id="IPR014013">
    <property type="entry name" value="Helic_SF1/SF2_ATP-bd_DinG/Rad3"/>
</dbReference>
<protein>
    <recommendedName>
        <fullName evidence="4">Helicase ATP-binding domain-containing protein</fullName>
    </recommendedName>
</protein>